<dbReference type="Pfam" id="PF05175">
    <property type="entry name" value="MTS"/>
    <property type="match status" value="1"/>
</dbReference>
<evidence type="ECO:0000256" key="2">
    <source>
        <dbReference type="ARBA" id="ARBA00022552"/>
    </source>
</evidence>
<dbReference type="RefSeq" id="WP_180570332.1">
    <property type="nucleotide sequence ID" value="NZ_JACCKB010000039.1"/>
</dbReference>
<dbReference type="PANTHER" id="PTHR47816">
    <property type="entry name" value="RIBOSOMAL RNA SMALL SUBUNIT METHYLTRANSFERASE C"/>
    <property type="match status" value="1"/>
</dbReference>
<keyword evidence="3 6" id="KW-0489">Methyltransferase</keyword>
<comment type="catalytic activity">
    <reaction evidence="6">
        <text>guanosine(1835) in 23S rRNA + S-adenosyl-L-methionine = N(2)-methylguanosine(1835) in 23S rRNA + S-adenosyl-L-homocysteine + H(+)</text>
        <dbReference type="Rhea" id="RHEA:42744"/>
        <dbReference type="Rhea" id="RHEA-COMP:10217"/>
        <dbReference type="Rhea" id="RHEA-COMP:10218"/>
        <dbReference type="ChEBI" id="CHEBI:15378"/>
        <dbReference type="ChEBI" id="CHEBI:57856"/>
        <dbReference type="ChEBI" id="CHEBI:59789"/>
        <dbReference type="ChEBI" id="CHEBI:74269"/>
        <dbReference type="ChEBI" id="CHEBI:74481"/>
        <dbReference type="EC" id="2.1.1.174"/>
    </reaction>
</comment>
<dbReference type="SUPFAM" id="SSF53335">
    <property type="entry name" value="S-adenosyl-L-methionine-dependent methyltransferases"/>
    <property type="match status" value="1"/>
</dbReference>
<dbReference type="EMBL" id="JACCKB010000039">
    <property type="protein sequence ID" value="NYZ68317.1"/>
    <property type="molecule type" value="Genomic_DNA"/>
</dbReference>
<keyword evidence="5 6" id="KW-0949">S-adenosyl-L-methionine</keyword>
<dbReference type="GO" id="GO:0003676">
    <property type="term" value="F:nucleic acid binding"/>
    <property type="evidence" value="ECO:0007669"/>
    <property type="project" value="InterPro"/>
</dbReference>
<keyword evidence="1 6" id="KW-0963">Cytoplasm</keyword>
<proteinExistence type="inferred from homology"/>
<comment type="caution">
    <text evidence="9">The sequence shown here is derived from an EMBL/GenBank/DDBJ whole genome shotgun (WGS) entry which is preliminary data.</text>
</comment>
<evidence type="ECO:0000256" key="4">
    <source>
        <dbReference type="ARBA" id="ARBA00022679"/>
    </source>
</evidence>
<dbReference type="AlphaFoldDB" id="A0A853IFP4"/>
<dbReference type="GO" id="GO:0052916">
    <property type="term" value="F:23S rRNA (guanine(1835)-N(2))-methyltransferase activity"/>
    <property type="evidence" value="ECO:0007669"/>
    <property type="project" value="UniProtKB-EC"/>
</dbReference>
<dbReference type="Pfam" id="PF26049">
    <property type="entry name" value="RLMG_N"/>
    <property type="match status" value="1"/>
</dbReference>
<evidence type="ECO:0000256" key="3">
    <source>
        <dbReference type="ARBA" id="ARBA00022603"/>
    </source>
</evidence>
<dbReference type="InterPro" id="IPR007848">
    <property type="entry name" value="Small_mtfrase_dom"/>
</dbReference>
<dbReference type="InterPro" id="IPR029063">
    <property type="entry name" value="SAM-dependent_MTases_sf"/>
</dbReference>
<sequence length="381" mass="42489">MNHLTTVWHSLELNRYPKQKNETLRAWDAADEYLLSYLHEQNIQGPCLIINDGFGALSTSLHQLSPTVITDSFLSQQSIIANSQTNQLDCPTILPLIKPLEKPCGYFKTIIIKIPKTLALLEAALLKIRPLINSDTLIIAAGMVKYIQTSMIESIQQLVGPTRPSLAKKKARLIHITPDHSLLTAKVKNPYPKELCVELPGGNRKLNLINFANVFGQHKLDIGSRFFLENLACDHEPQQIIDLGCGNGLLAMATYQHHPDSQFTLVDESFSAVASAKAGWLSSELPENQARFVVNDCLTGFASNSADYIVCNPPFHQQHTVGDHIAWRMFSQAKQVLQQGGELRIIGNRHLGYHIKLKRLFGNVQMLASNSKFVILQAVKK</sequence>
<comment type="similarity">
    <text evidence="6">Belongs to the methyltransferase superfamily. RlmG family.</text>
</comment>
<feature type="domain" description="RlmG N-terminal" evidence="8">
    <location>
        <begin position="1"/>
        <end position="179"/>
    </location>
</feature>
<dbReference type="InterPro" id="IPR017237">
    <property type="entry name" value="RLMG"/>
</dbReference>
<dbReference type="GO" id="GO:0005737">
    <property type="term" value="C:cytoplasm"/>
    <property type="evidence" value="ECO:0007669"/>
    <property type="project" value="UniProtKB-SubCell"/>
</dbReference>
<dbReference type="InterPro" id="IPR058679">
    <property type="entry name" value="RlmG_N"/>
</dbReference>
<dbReference type="PIRSF" id="PIRSF037565">
    <property type="entry name" value="RRNA_m2G_Mtase_RsmD_prd"/>
    <property type="match status" value="1"/>
</dbReference>
<dbReference type="CDD" id="cd02440">
    <property type="entry name" value="AdoMet_MTases"/>
    <property type="match status" value="1"/>
</dbReference>
<dbReference type="InterPro" id="IPR002052">
    <property type="entry name" value="DNA_methylase_N6_adenine_CS"/>
</dbReference>
<feature type="domain" description="Methyltransferase small" evidence="7">
    <location>
        <begin position="206"/>
        <end position="377"/>
    </location>
</feature>
<evidence type="ECO:0000256" key="5">
    <source>
        <dbReference type="ARBA" id="ARBA00022691"/>
    </source>
</evidence>
<evidence type="ECO:0000256" key="1">
    <source>
        <dbReference type="ARBA" id="ARBA00022490"/>
    </source>
</evidence>
<evidence type="ECO:0000313" key="9">
    <source>
        <dbReference type="EMBL" id="NYZ68317.1"/>
    </source>
</evidence>
<dbReference type="PANTHER" id="PTHR47816:SF5">
    <property type="entry name" value="RIBOSOMAL RNA LARGE SUBUNIT METHYLTRANSFERASE G"/>
    <property type="match status" value="1"/>
</dbReference>
<dbReference type="PROSITE" id="PS00092">
    <property type="entry name" value="N6_MTASE"/>
    <property type="match status" value="1"/>
</dbReference>
<gene>
    <name evidence="6" type="primary">rlmG</name>
    <name evidence="9" type="ORF">H0A36_20070</name>
</gene>
<keyword evidence="10" id="KW-1185">Reference proteome</keyword>
<dbReference type="Gene3D" id="3.40.50.150">
    <property type="entry name" value="Vaccinia Virus protein VP39"/>
    <property type="match status" value="2"/>
</dbReference>
<dbReference type="Proteomes" id="UP000569732">
    <property type="component" value="Unassembled WGS sequence"/>
</dbReference>
<keyword evidence="4 6" id="KW-0808">Transferase</keyword>
<reference evidence="9 10" key="1">
    <citation type="submission" date="2020-07" db="EMBL/GenBank/DDBJ databases">
        <title>Endozoicomonas sp. nov., isolated from sediment.</title>
        <authorList>
            <person name="Gu T."/>
        </authorList>
    </citation>
    <scope>NUCLEOTIDE SEQUENCE [LARGE SCALE GENOMIC DNA]</scope>
    <source>
        <strain evidence="9 10">SM1973</strain>
    </source>
</reference>
<keyword evidence="2 6" id="KW-0698">rRNA processing</keyword>
<protein>
    <recommendedName>
        <fullName evidence="6">Ribosomal RNA large subunit methyltransferase G</fullName>
        <ecNumber evidence="6">2.1.1.174</ecNumber>
    </recommendedName>
    <alternativeName>
        <fullName evidence="6">23S rRNA m2G1835 methyltransferase</fullName>
    </alternativeName>
    <alternativeName>
        <fullName evidence="6">rRNA (guanine-N(2)-)-methyltransferase RlmG</fullName>
    </alternativeName>
</protein>
<evidence type="ECO:0000259" key="8">
    <source>
        <dbReference type="Pfam" id="PF26049"/>
    </source>
</evidence>
<comment type="function">
    <text evidence="6">Specifically methylates the guanine in position 1835 (m2G1835) of 23S rRNA.</text>
</comment>
<dbReference type="EC" id="2.1.1.174" evidence="6"/>
<dbReference type="HAMAP" id="MF_01859">
    <property type="entry name" value="23SrRNA_methyltr_G"/>
    <property type="match status" value="1"/>
</dbReference>
<comment type="subcellular location">
    <subcellularLocation>
        <location evidence="6">Cytoplasm</location>
    </subcellularLocation>
</comment>
<accession>A0A853IFP4</accession>
<dbReference type="InterPro" id="IPR046977">
    <property type="entry name" value="RsmC/RlmG"/>
</dbReference>
<evidence type="ECO:0000313" key="10">
    <source>
        <dbReference type="Proteomes" id="UP000569732"/>
    </source>
</evidence>
<name>A0A853IFP4_9GAMM</name>
<organism evidence="9 10">
    <name type="scientific">Spartinivicinus marinus</name>
    <dbReference type="NCBI Taxonomy" id="2994442"/>
    <lineage>
        <taxon>Bacteria</taxon>
        <taxon>Pseudomonadati</taxon>
        <taxon>Pseudomonadota</taxon>
        <taxon>Gammaproteobacteria</taxon>
        <taxon>Oceanospirillales</taxon>
        <taxon>Zooshikellaceae</taxon>
        <taxon>Spartinivicinus</taxon>
    </lineage>
</organism>
<evidence type="ECO:0000256" key="6">
    <source>
        <dbReference type="HAMAP-Rule" id="MF_01859"/>
    </source>
</evidence>
<evidence type="ECO:0000259" key="7">
    <source>
        <dbReference type="Pfam" id="PF05175"/>
    </source>
</evidence>